<protein>
    <submittedName>
        <fullName evidence="2">Uncharacterized protein</fullName>
    </submittedName>
</protein>
<name>A0A915IEQ9_ROMCU</name>
<proteinExistence type="predicted"/>
<dbReference type="AlphaFoldDB" id="A0A915IEQ9"/>
<keyword evidence="1" id="KW-1185">Reference proteome</keyword>
<evidence type="ECO:0000313" key="2">
    <source>
        <dbReference type="WBParaSite" id="nRc.2.0.1.t12675-RA"/>
    </source>
</evidence>
<accession>A0A915IEQ9</accession>
<dbReference type="WBParaSite" id="nRc.2.0.1.t12675-RA">
    <property type="protein sequence ID" value="nRc.2.0.1.t12675-RA"/>
    <property type="gene ID" value="nRc.2.0.1.g12675"/>
</dbReference>
<sequence length="242" mass="27714">MLKLRGKSPCKDDFKNIKPKVMDIEFEEEDLETQVETATCDYDIKIGKPTTNDIDSDNSRDLQVETATCDYDCEIDLPKTNKAIWAVVRRDQRNSIPSFVGYCSSQRPLHMRPYSTGDCDKRIIELDFMIYRTAAFAEIPTTAPIVLIIELDFMICRTAAFAEIPTTALIVLSHLYLPFLAERNGMQSTQRYQTKGKFSFRLVRLKVTVGHFLENCSYPLRSKVDFQAERFELLAIGSVPSR</sequence>
<organism evidence="1 2">
    <name type="scientific">Romanomermis culicivorax</name>
    <name type="common">Nematode worm</name>
    <dbReference type="NCBI Taxonomy" id="13658"/>
    <lineage>
        <taxon>Eukaryota</taxon>
        <taxon>Metazoa</taxon>
        <taxon>Ecdysozoa</taxon>
        <taxon>Nematoda</taxon>
        <taxon>Enoplea</taxon>
        <taxon>Dorylaimia</taxon>
        <taxon>Mermithida</taxon>
        <taxon>Mermithoidea</taxon>
        <taxon>Mermithidae</taxon>
        <taxon>Romanomermis</taxon>
    </lineage>
</organism>
<dbReference type="Proteomes" id="UP000887565">
    <property type="component" value="Unplaced"/>
</dbReference>
<reference evidence="2" key="1">
    <citation type="submission" date="2022-11" db="UniProtKB">
        <authorList>
            <consortium name="WormBaseParasite"/>
        </authorList>
    </citation>
    <scope>IDENTIFICATION</scope>
</reference>
<evidence type="ECO:0000313" key="1">
    <source>
        <dbReference type="Proteomes" id="UP000887565"/>
    </source>
</evidence>